<protein>
    <submittedName>
        <fullName evidence="4">Membrane-bound protein LytR</fullName>
    </submittedName>
</protein>
<evidence type="ECO:0000313" key="5">
    <source>
        <dbReference type="Proteomes" id="UP000034694"/>
    </source>
</evidence>
<dbReference type="EMBL" id="LCPK01000046">
    <property type="protein sequence ID" value="KKU95659.1"/>
    <property type="molecule type" value="Genomic_DNA"/>
</dbReference>
<dbReference type="AlphaFoldDB" id="A0A0G1UNE3"/>
<organism evidence="4 5">
    <name type="scientific">Candidatus Amesbacteria bacterium GW2011_GWB1_48_13</name>
    <dbReference type="NCBI Taxonomy" id="1618362"/>
    <lineage>
        <taxon>Bacteria</taxon>
        <taxon>Candidatus Amesiibacteriota</taxon>
    </lineage>
</organism>
<name>A0A0G1UNE3_9BACT</name>
<reference evidence="4 5" key="1">
    <citation type="journal article" date="2015" name="Nature">
        <title>rRNA introns, odd ribosomes, and small enigmatic genomes across a large radiation of phyla.</title>
        <authorList>
            <person name="Brown C.T."/>
            <person name="Hug L.A."/>
            <person name="Thomas B.C."/>
            <person name="Sharon I."/>
            <person name="Castelle C.J."/>
            <person name="Singh A."/>
            <person name="Wilkins M.J."/>
            <person name="Williams K.H."/>
            <person name="Banfield J.F."/>
        </authorList>
    </citation>
    <scope>NUCLEOTIDE SEQUENCE [LARGE SCALE GENOMIC DNA]</scope>
</reference>
<feature type="domain" description="LytR/CpsA/Psr regulator C-terminal" evidence="3">
    <location>
        <begin position="165"/>
        <end position="253"/>
    </location>
</feature>
<evidence type="ECO:0000256" key="2">
    <source>
        <dbReference type="SAM" id="Phobius"/>
    </source>
</evidence>
<evidence type="ECO:0000313" key="4">
    <source>
        <dbReference type="EMBL" id="KKU95659.1"/>
    </source>
</evidence>
<proteinExistence type="predicted"/>
<keyword evidence="2" id="KW-0472">Membrane</keyword>
<evidence type="ECO:0000259" key="3">
    <source>
        <dbReference type="Pfam" id="PF13399"/>
    </source>
</evidence>
<feature type="compositionally biased region" description="Low complexity" evidence="1">
    <location>
        <begin position="141"/>
        <end position="157"/>
    </location>
</feature>
<feature type="region of interest" description="Disordered" evidence="1">
    <location>
        <begin position="1"/>
        <end position="95"/>
    </location>
</feature>
<comment type="caution">
    <text evidence="4">The sequence shown here is derived from an EMBL/GenBank/DDBJ whole genome shotgun (WGS) entry which is preliminary data.</text>
</comment>
<feature type="region of interest" description="Disordered" evidence="1">
    <location>
        <begin position="125"/>
        <end position="164"/>
    </location>
</feature>
<feature type="compositionally biased region" description="Polar residues" evidence="1">
    <location>
        <begin position="125"/>
        <end position="138"/>
    </location>
</feature>
<evidence type="ECO:0000256" key="1">
    <source>
        <dbReference type="SAM" id="MobiDB-lite"/>
    </source>
</evidence>
<feature type="compositionally biased region" description="Low complexity" evidence="1">
    <location>
        <begin position="41"/>
        <end position="57"/>
    </location>
</feature>
<gene>
    <name evidence="4" type="ORF">UY28_C0046G0006</name>
</gene>
<keyword evidence="2" id="KW-1133">Transmembrane helix</keyword>
<feature type="transmembrane region" description="Helical" evidence="2">
    <location>
        <begin position="99"/>
        <end position="121"/>
    </location>
</feature>
<feature type="compositionally biased region" description="Polar residues" evidence="1">
    <location>
        <begin position="26"/>
        <end position="37"/>
    </location>
</feature>
<dbReference type="InterPro" id="IPR027381">
    <property type="entry name" value="LytR/CpsA/Psr_C"/>
</dbReference>
<dbReference type="Proteomes" id="UP000034694">
    <property type="component" value="Unassembled WGS sequence"/>
</dbReference>
<sequence length="259" mass="27234">MPGTKNKNTDTEIPSQVVAEPPVTSVPRSDSQDQQPGGQLADAATTPAAEPAPMPATVNPETAGGEIDYGTSGTTAPVSMVTEELAQQSQKEEKKGGGALWMIIGILIGLAAGGAAGYGVANWRESQTSSTAQVQEKTGSTEETAAGKTEPTPTPGENEPERENLTLQVLNGSGVKGAAGKAMEYLENLGYKDVETGNADKSDYVETEIRVKASKKEFKNLLKEDLKTEYELADSEETLPETAEFDAVIVIGQQATEDE</sequence>
<keyword evidence="2" id="KW-0812">Transmembrane</keyword>
<accession>A0A0G1UNE3</accession>
<dbReference type="Pfam" id="PF13399">
    <property type="entry name" value="LytR_C"/>
    <property type="match status" value="1"/>
</dbReference>
<dbReference type="Gene3D" id="3.30.70.2390">
    <property type="match status" value="1"/>
</dbReference>